<evidence type="ECO:0000256" key="1">
    <source>
        <dbReference type="ARBA" id="ARBA00003746"/>
    </source>
</evidence>
<dbReference type="EMBL" id="NNAY01005069">
    <property type="protein sequence ID" value="OXU17045.1"/>
    <property type="molecule type" value="Genomic_DNA"/>
</dbReference>
<keyword evidence="12 15" id="KW-0472">Membrane</keyword>
<keyword evidence="6 15" id="KW-0812">Transmembrane</keyword>
<dbReference type="OrthoDB" id="342981at2759"/>
<feature type="non-terminal residue" evidence="16">
    <location>
        <position position="1"/>
    </location>
</feature>
<keyword evidence="17" id="KW-1185">Reference proteome</keyword>
<evidence type="ECO:0000256" key="3">
    <source>
        <dbReference type="ARBA" id="ARBA00009063"/>
    </source>
</evidence>
<dbReference type="GO" id="GO:0005789">
    <property type="term" value="C:endoplasmic reticulum membrane"/>
    <property type="evidence" value="ECO:0007669"/>
    <property type="project" value="UniProtKB-SubCell"/>
</dbReference>
<reference evidence="16 17" key="1">
    <citation type="journal article" date="2017" name="Curr. Biol.">
        <title>The Evolution of Venom by Co-option of Single-Copy Genes.</title>
        <authorList>
            <person name="Martinson E.O."/>
            <person name="Mrinalini"/>
            <person name="Kelkar Y.D."/>
            <person name="Chang C.H."/>
            <person name="Werren J.H."/>
        </authorList>
    </citation>
    <scope>NUCLEOTIDE SEQUENCE [LARGE SCALE GENOMIC DNA]</scope>
    <source>
        <strain evidence="16 17">Alberta</strain>
        <tissue evidence="16">Whole body</tissue>
    </source>
</reference>
<dbReference type="Gene3D" id="1.20.5.110">
    <property type="match status" value="1"/>
</dbReference>
<gene>
    <name evidence="16" type="ORF">TSAR_008199</name>
</gene>
<evidence type="ECO:0000256" key="5">
    <source>
        <dbReference type="ARBA" id="ARBA00022448"/>
    </source>
</evidence>
<keyword evidence="11 14" id="KW-0175">Coiled coil</keyword>
<evidence type="ECO:0000256" key="8">
    <source>
        <dbReference type="ARBA" id="ARBA00022892"/>
    </source>
</evidence>
<keyword evidence="9" id="KW-0653">Protein transport</keyword>
<dbReference type="Proteomes" id="UP000215335">
    <property type="component" value="Unassembled WGS sequence"/>
</dbReference>
<dbReference type="STRING" id="543379.A0A232EFA4"/>
<evidence type="ECO:0000256" key="14">
    <source>
        <dbReference type="SAM" id="Coils"/>
    </source>
</evidence>
<name>A0A232EFA4_9HYME</name>
<evidence type="ECO:0000256" key="12">
    <source>
        <dbReference type="ARBA" id="ARBA00023136"/>
    </source>
</evidence>
<evidence type="ECO:0000313" key="17">
    <source>
        <dbReference type="Proteomes" id="UP000215335"/>
    </source>
</evidence>
<organism evidence="16 17">
    <name type="scientific">Trichomalopsis sarcophagae</name>
    <dbReference type="NCBI Taxonomy" id="543379"/>
    <lineage>
        <taxon>Eukaryota</taxon>
        <taxon>Metazoa</taxon>
        <taxon>Ecdysozoa</taxon>
        <taxon>Arthropoda</taxon>
        <taxon>Hexapoda</taxon>
        <taxon>Insecta</taxon>
        <taxon>Pterygota</taxon>
        <taxon>Neoptera</taxon>
        <taxon>Endopterygota</taxon>
        <taxon>Hymenoptera</taxon>
        <taxon>Apocrita</taxon>
        <taxon>Proctotrupomorpha</taxon>
        <taxon>Chalcidoidea</taxon>
        <taxon>Pteromalidae</taxon>
        <taxon>Pteromalinae</taxon>
        <taxon>Trichomalopsis</taxon>
    </lineage>
</organism>
<evidence type="ECO:0000313" key="16">
    <source>
        <dbReference type="EMBL" id="OXU17045.1"/>
    </source>
</evidence>
<dbReference type="GO" id="GO:0031201">
    <property type="term" value="C:SNARE complex"/>
    <property type="evidence" value="ECO:0007669"/>
    <property type="project" value="TreeGrafter"/>
</dbReference>
<proteinExistence type="inferred from homology"/>
<dbReference type="GO" id="GO:0006890">
    <property type="term" value="P:retrograde vesicle-mediated transport, Golgi to endoplasmic reticulum"/>
    <property type="evidence" value="ECO:0007669"/>
    <property type="project" value="TreeGrafter"/>
</dbReference>
<evidence type="ECO:0000256" key="9">
    <source>
        <dbReference type="ARBA" id="ARBA00022927"/>
    </source>
</evidence>
<comment type="subcellular location">
    <subcellularLocation>
        <location evidence="13">Endomembrane system</location>
        <topology evidence="13">Single-pass type IV membrane protein</topology>
    </subcellularLocation>
    <subcellularLocation>
        <location evidence="2">Endoplasmic reticulum membrane</location>
        <topology evidence="2">Single-pass membrane protein</topology>
    </subcellularLocation>
</comment>
<protein>
    <recommendedName>
        <fullName evidence="4">Syntaxin-18</fullName>
    </recommendedName>
</protein>
<keyword evidence="5" id="KW-0813">Transport</keyword>
<sequence>NKCPVDNINQDEIDVIAIHTISICNQLISELRIGIRLPDISQHHQEHRNVVIFLIEEYLKGVSRIYSEQKAMREKNVIKLKKLSKLHSAVSKRVAIPDKMKFTATQKKNNDLDSLKVQEMNGDINAISCTAEILLSPEDIQMFESENEQLYNELTTLSEEVKQIETKVVHITELQEFFTQRVLEQNKNLEQVFTTVVESTENVKEANEYIRKAIQRNAGLRVWILFFLLVMSFTLIFLDWYNP</sequence>
<comment type="caution">
    <text evidence="16">The sequence shown here is derived from an EMBL/GenBank/DDBJ whole genome shotgun (WGS) entry which is preliminary data.</text>
</comment>
<comment type="similarity">
    <text evidence="3">Belongs to the syntaxin family.</text>
</comment>
<dbReference type="AlphaFoldDB" id="A0A232EFA4"/>
<dbReference type="FunFam" id="1.20.5.110:FF:000015">
    <property type="entry name" value="Syntaxin-18, putative"/>
    <property type="match status" value="1"/>
</dbReference>
<keyword evidence="8" id="KW-0931">ER-Golgi transport</keyword>
<evidence type="ECO:0000256" key="7">
    <source>
        <dbReference type="ARBA" id="ARBA00022824"/>
    </source>
</evidence>
<comment type="function">
    <text evidence="1">Syntaxin that may be involved in targeting and fusion of Golgi-derived retrograde transport vesicles with the ER.</text>
</comment>
<feature type="coiled-coil region" evidence="14">
    <location>
        <begin position="140"/>
        <end position="167"/>
    </location>
</feature>
<evidence type="ECO:0000256" key="13">
    <source>
        <dbReference type="ARBA" id="ARBA00046280"/>
    </source>
</evidence>
<evidence type="ECO:0000256" key="2">
    <source>
        <dbReference type="ARBA" id="ARBA00004389"/>
    </source>
</evidence>
<keyword evidence="7" id="KW-0256">Endoplasmic reticulum</keyword>
<accession>A0A232EFA4</accession>
<evidence type="ECO:0000256" key="4">
    <source>
        <dbReference type="ARBA" id="ARBA00019409"/>
    </source>
</evidence>
<dbReference type="PANTHER" id="PTHR15959">
    <property type="entry name" value="SYNTAXIN-18"/>
    <property type="match status" value="1"/>
</dbReference>
<feature type="transmembrane region" description="Helical" evidence="15">
    <location>
        <begin position="220"/>
        <end position="241"/>
    </location>
</feature>
<dbReference type="GO" id="GO:0015031">
    <property type="term" value="P:protein transport"/>
    <property type="evidence" value="ECO:0007669"/>
    <property type="project" value="UniProtKB-KW"/>
</dbReference>
<dbReference type="SUPFAM" id="SSF58038">
    <property type="entry name" value="SNARE fusion complex"/>
    <property type="match status" value="1"/>
</dbReference>
<evidence type="ECO:0000256" key="15">
    <source>
        <dbReference type="SAM" id="Phobius"/>
    </source>
</evidence>
<evidence type="ECO:0000256" key="6">
    <source>
        <dbReference type="ARBA" id="ARBA00022692"/>
    </source>
</evidence>
<dbReference type="PANTHER" id="PTHR15959:SF0">
    <property type="entry name" value="SYNTAXIN-18"/>
    <property type="match status" value="1"/>
</dbReference>
<evidence type="ECO:0000256" key="10">
    <source>
        <dbReference type="ARBA" id="ARBA00022989"/>
    </source>
</evidence>
<evidence type="ECO:0000256" key="11">
    <source>
        <dbReference type="ARBA" id="ARBA00023054"/>
    </source>
</evidence>
<keyword evidence="10 15" id="KW-1133">Transmembrane helix</keyword>